<comment type="caution">
    <text evidence="1">The sequence shown here is derived from an EMBL/GenBank/DDBJ whole genome shotgun (WGS) entry which is preliminary data.</text>
</comment>
<reference evidence="1 2" key="1">
    <citation type="submission" date="2024-11" db="EMBL/GenBank/DDBJ databases">
        <title>Chromosome-level genome assembly of Eucalyptus globulus Labill. provides insights into its genome evolution.</title>
        <authorList>
            <person name="Li X."/>
        </authorList>
    </citation>
    <scope>NUCLEOTIDE SEQUENCE [LARGE SCALE GENOMIC DNA]</scope>
    <source>
        <strain evidence="1">CL2024</strain>
        <tissue evidence="1">Fresh tender leaves</tissue>
    </source>
</reference>
<dbReference type="AlphaFoldDB" id="A0ABD3IP83"/>
<keyword evidence="2" id="KW-1185">Reference proteome</keyword>
<dbReference type="Proteomes" id="UP001634007">
    <property type="component" value="Unassembled WGS sequence"/>
</dbReference>
<evidence type="ECO:0000313" key="2">
    <source>
        <dbReference type="Proteomes" id="UP001634007"/>
    </source>
</evidence>
<sequence>MSPLVSPTALKAAPLALLPPSTSSFSPSRPAAIASSSWLSLWTKEPTHCHLKYIRPFSSSMILPAKRRAVMLIKLTDVEETAQNDGEYYSDSDIGDFPFDTCWLDAKLQLKLEQKMRMKVPKGIRLRRKKLVRKRRMRKKGRWPPLKMK</sequence>
<name>A0ABD3IP83_EUCGL</name>
<evidence type="ECO:0000313" key="1">
    <source>
        <dbReference type="EMBL" id="KAL3715646.1"/>
    </source>
</evidence>
<dbReference type="EMBL" id="JBJKBG010000011">
    <property type="protein sequence ID" value="KAL3715646.1"/>
    <property type="molecule type" value="Genomic_DNA"/>
</dbReference>
<protein>
    <recommendedName>
        <fullName evidence="3">50S ribosomal protein 5, chloroplastic</fullName>
    </recommendedName>
</protein>
<proteinExistence type="predicted"/>
<dbReference type="InterPro" id="IPR040307">
    <property type="entry name" value="Ribosomal_cL37"/>
</dbReference>
<dbReference type="PANTHER" id="PTHR34678">
    <property type="entry name" value="50S RIBOSOMAL PROTEIN 5, CHLOROPLASTIC"/>
    <property type="match status" value="1"/>
</dbReference>
<organism evidence="1 2">
    <name type="scientific">Eucalyptus globulus</name>
    <name type="common">Tasmanian blue gum</name>
    <dbReference type="NCBI Taxonomy" id="34317"/>
    <lineage>
        <taxon>Eukaryota</taxon>
        <taxon>Viridiplantae</taxon>
        <taxon>Streptophyta</taxon>
        <taxon>Embryophyta</taxon>
        <taxon>Tracheophyta</taxon>
        <taxon>Spermatophyta</taxon>
        <taxon>Magnoliopsida</taxon>
        <taxon>eudicotyledons</taxon>
        <taxon>Gunneridae</taxon>
        <taxon>Pentapetalae</taxon>
        <taxon>rosids</taxon>
        <taxon>malvids</taxon>
        <taxon>Myrtales</taxon>
        <taxon>Myrtaceae</taxon>
        <taxon>Myrtoideae</taxon>
        <taxon>Eucalypteae</taxon>
        <taxon>Eucalyptus</taxon>
    </lineage>
</organism>
<accession>A0ABD3IP83</accession>
<gene>
    <name evidence="1" type="ORF">ACJRO7_007388</name>
</gene>
<dbReference type="PANTHER" id="PTHR34678:SF4">
    <property type="entry name" value="50S RIBOSOMAL PROTEIN 5, CHLOROPLASTIC"/>
    <property type="match status" value="1"/>
</dbReference>
<evidence type="ECO:0008006" key="3">
    <source>
        <dbReference type="Google" id="ProtNLM"/>
    </source>
</evidence>